<dbReference type="PIRSF" id="PIRSF028177">
    <property type="entry name" value="Polyketide_synth_Omtfrase_TcmP"/>
    <property type="match status" value="1"/>
</dbReference>
<dbReference type="PANTHER" id="PTHR43619">
    <property type="entry name" value="S-ADENOSYL-L-METHIONINE-DEPENDENT METHYLTRANSFERASE YKTD-RELATED"/>
    <property type="match status" value="1"/>
</dbReference>
<dbReference type="EMBL" id="UGTM01000001">
    <property type="protein sequence ID" value="SUB87609.1"/>
    <property type="molecule type" value="Genomic_DNA"/>
</dbReference>
<dbReference type="GO" id="GO:0032259">
    <property type="term" value="P:methylation"/>
    <property type="evidence" value="ECO:0007669"/>
    <property type="project" value="UniProtKB-KW"/>
</dbReference>
<organism evidence="3 4">
    <name type="scientific">Prevotella denticola</name>
    <dbReference type="NCBI Taxonomy" id="28129"/>
    <lineage>
        <taxon>Bacteria</taxon>
        <taxon>Pseudomonadati</taxon>
        <taxon>Bacteroidota</taxon>
        <taxon>Bacteroidia</taxon>
        <taxon>Bacteroidales</taxon>
        <taxon>Prevotellaceae</taxon>
        <taxon>Prevotella</taxon>
    </lineage>
</organism>
<dbReference type="Pfam" id="PF04072">
    <property type="entry name" value="LCM"/>
    <property type="match status" value="1"/>
</dbReference>
<dbReference type="RefSeq" id="WP_004351861.1">
    <property type="nucleotide sequence ID" value="NZ_CAJPSO010000020.1"/>
</dbReference>
<dbReference type="SUPFAM" id="SSF53335">
    <property type="entry name" value="S-adenosyl-L-methionine-dependent methyltransferases"/>
    <property type="match status" value="1"/>
</dbReference>
<keyword evidence="1 3" id="KW-0489">Methyltransferase</keyword>
<evidence type="ECO:0000256" key="2">
    <source>
        <dbReference type="ARBA" id="ARBA00022679"/>
    </source>
</evidence>
<reference evidence="3 4" key="1">
    <citation type="submission" date="2018-06" db="EMBL/GenBank/DDBJ databases">
        <authorList>
            <consortium name="Pathogen Informatics"/>
            <person name="Doyle S."/>
        </authorList>
    </citation>
    <scope>NUCLEOTIDE SEQUENCE [LARGE SCALE GENOMIC DNA]</scope>
    <source>
        <strain evidence="3 4">NCTC13067</strain>
    </source>
</reference>
<dbReference type="AlphaFoldDB" id="A0A379E4W3"/>
<dbReference type="InterPro" id="IPR016874">
    <property type="entry name" value="TcmP-like"/>
</dbReference>
<dbReference type="Gene3D" id="3.40.50.150">
    <property type="entry name" value="Vaccinia Virus protein VP39"/>
    <property type="match status" value="1"/>
</dbReference>
<dbReference type="PANTHER" id="PTHR43619:SF2">
    <property type="entry name" value="S-ADENOSYL-L-METHIONINE-DEPENDENT METHYLTRANSFERASES SUPERFAMILY PROTEIN"/>
    <property type="match status" value="1"/>
</dbReference>
<dbReference type="InterPro" id="IPR029063">
    <property type="entry name" value="SAM-dependent_MTases_sf"/>
</dbReference>
<keyword evidence="2 3" id="KW-0808">Transferase</keyword>
<dbReference type="InterPro" id="IPR007213">
    <property type="entry name" value="Ppm1/Ppm2/Tcmp"/>
</dbReference>
<proteinExistence type="predicted"/>
<accession>A0A379E4W3</accession>
<evidence type="ECO:0000256" key="1">
    <source>
        <dbReference type="ARBA" id="ARBA00022603"/>
    </source>
</evidence>
<sequence length="274" mass="32492">MLMEKIKSTLTEIPETMLTTLWAKAVETDRPDPLLRDEKAKEIIGQIDYDFSKFNNVKFSQLGCCIRAKLIDNEARQFLARHPDAVVIQLGAGLDARYERLGRPEVTHWFDLDLPEAVDLRRRFLTETDRNTCLSESMFETDWLDKVSSYGRPVLIILEGVLMYFPEEKVQALFRNICDKLPSATVLFDMLSFMFVGREKKHDMLRKMGKGAEFKWSLLNTKDMETWNSRLHVRKEYFMSDYDEGRFPFFFHLPLYIPYFYRRLNQRIVRIEIE</sequence>
<evidence type="ECO:0000313" key="3">
    <source>
        <dbReference type="EMBL" id="SUB87609.1"/>
    </source>
</evidence>
<evidence type="ECO:0000313" key="4">
    <source>
        <dbReference type="Proteomes" id="UP000255469"/>
    </source>
</evidence>
<dbReference type="GO" id="GO:0008168">
    <property type="term" value="F:methyltransferase activity"/>
    <property type="evidence" value="ECO:0007669"/>
    <property type="project" value="UniProtKB-KW"/>
</dbReference>
<protein>
    <submittedName>
        <fullName evidence="3">O-Methyltransferase involved in polyketide biosynthesis</fullName>
    </submittedName>
</protein>
<name>A0A379E4W3_9BACT</name>
<gene>
    <name evidence="3" type="ORF">NCTC13067_01285</name>
</gene>
<dbReference type="Proteomes" id="UP000255469">
    <property type="component" value="Unassembled WGS sequence"/>
</dbReference>